<dbReference type="AlphaFoldDB" id="A0A7G2EPG5"/>
<name>A0A7G2EPG5_ARATH</name>
<accession>A0A7G2EPG5</accession>
<evidence type="ECO:0000256" key="1">
    <source>
        <dbReference type="SAM" id="MobiDB-lite"/>
    </source>
</evidence>
<reference evidence="3 4" key="1">
    <citation type="submission" date="2020-09" db="EMBL/GenBank/DDBJ databases">
        <authorList>
            <person name="Ashkenazy H."/>
        </authorList>
    </citation>
    <scope>NUCLEOTIDE SEQUENCE [LARGE SCALE GENOMIC DNA]</scope>
    <source>
        <strain evidence="4">cv. Cdm-0</strain>
    </source>
</reference>
<gene>
    <name evidence="3" type="ORF">AT9943_LOCUS11688</name>
</gene>
<evidence type="ECO:0000313" key="3">
    <source>
        <dbReference type="EMBL" id="CAD5323760.1"/>
    </source>
</evidence>
<dbReference type="Proteomes" id="UP000516314">
    <property type="component" value="Chromosome 3"/>
</dbReference>
<organism evidence="3 4">
    <name type="scientific">Arabidopsis thaliana</name>
    <name type="common">Mouse-ear cress</name>
    <dbReference type="NCBI Taxonomy" id="3702"/>
    <lineage>
        <taxon>Eukaryota</taxon>
        <taxon>Viridiplantae</taxon>
        <taxon>Streptophyta</taxon>
        <taxon>Embryophyta</taxon>
        <taxon>Tracheophyta</taxon>
        <taxon>Spermatophyta</taxon>
        <taxon>Magnoliopsida</taxon>
        <taxon>eudicotyledons</taxon>
        <taxon>Gunneridae</taxon>
        <taxon>Pentapetalae</taxon>
        <taxon>rosids</taxon>
        <taxon>malvids</taxon>
        <taxon>Brassicales</taxon>
        <taxon>Brassicaceae</taxon>
        <taxon>Camelineae</taxon>
        <taxon>Arabidopsis</taxon>
    </lineage>
</organism>
<evidence type="ECO:0000313" key="4">
    <source>
        <dbReference type="Proteomes" id="UP000516314"/>
    </source>
</evidence>
<dbReference type="SUPFAM" id="SSF103473">
    <property type="entry name" value="MFS general substrate transporter"/>
    <property type="match status" value="1"/>
</dbReference>
<dbReference type="Gene3D" id="1.20.1250.20">
    <property type="entry name" value="MFS general substrate transporter like domains"/>
    <property type="match status" value="2"/>
</dbReference>
<keyword evidence="2" id="KW-0812">Transmembrane</keyword>
<feature type="transmembrane region" description="Helical" evidence="2">
    <location>
        <begin position="75"/>
        <end position="94"/>
    </location>
</feature>
<proteinExistence type="predicted"/>
<sequence length="300" mass="32983">MVHVSSSHGAKDGSEEAFDYRGNPPDKSKTGGWLGAGLILGSELSERICVMGISMNLVTYLVGDLHISSAKSATIVTNFMGTLNLLGLLGGFLADAKLGRYKMVAISASVTALGVLLLTVATTISSMRPPICDDFRRLHHQCIEANGHQLALLYKRKESYPAHPSLLNGYDNTTVPHTEMLKCLDKAAISKNESSPSSKDFEEKDPTISMGFFVSSLLVSLVDRVTDKSWLRSNLNKARLNYFYWLLVVLGALNFLIFIVFAMKHQYKADVITVVVTDDDSVEKEVTKKESSEFELKDIP</sequence>
<keyword evidence="2" id="KW-0472">Membrane</keyword>
<dbReference type="InterPro" id="IPR036259">
    <property type="entry name" value="MFS_trans_sf"/>
</dbReference>
<protein>
    <submittedName>
        <fullName evidence="3">(thale cress) hypothetical protein</fullName>
    </submittedName>
</protein>
<keyword evidence="2" id="KW-1133">Transmembrane helix</keyword>
<evidence type="ECO:0000256" key="2">
    <source>
        <dbReference type="SAM" id="Phobius"/>
    </source>
</evidence>
<feature type="region of interest" description="Disordered" evidence="1">
    <location>
        <begin position="1"/>
        <end position="24"/>
    </location>
</feature>
<feature type="transmembrane region" description="Helical" evidence="2">
    <location>
        <begin position="106"/>
        <end position="127"/>
    </location>
</feature>
<dbReference type="EMBL" id="LR881468">
    <property type="protein sequence ID" value="CAD5323760.1"/>
    <property type="molecule type" value="Genomic_DNA"/>
</dbReference>
<feature type="transmembrane region" description="Helical" evidence="2">
    <location>
        <begin position="242"/>
        <end position="263"/>
    </location>
</feature>
<dbReference type="PANTHER" id="PTHR11654">
    <property type="entry name" value="OLIGOPEPTIDE TRANSPORTER-RELATED"/>
    <property type="match status" value="1"/>
</dbReference>